<dbReference type="AlphaFoldDB" id="F2IV36"/>
<dbReference type="RefSeq" id="WP_013653680.1">
    <property type="nucleotide sequence ID" value="NC_015259.1"/>
</dbReference>
<evidence type="ECO:0000313" key="2">
    <source>
        <dbReference type="Proteomes" id="UP000008130"/>
    </source>
</evidence>
<dbReference type="STRING" id="991905.SL003B_2944"/>
<name>F2IV36_POLGS</name>
<sequence>MGTVLNFAAARRPISRRLLPAIRSGGGSGQVIIFPGVRIERDTLDLGVRIGTIGRTAGQKVSDRE</sequence>
<dbReference type="EMBL" id="CP002568">
    <property type="protein sequence ID" value="ADZ71367.1"/>
    <property type="molecule type" value="Genomic_DNA"/>
</dbReference>
<protein>
    <submittedName>
        <fullName evidence="1">Uncharacterized protein</fullName>
    </submittedName>
</protein>
<dbReference type="HOGENOM" id="CLU_2846053_0_0_5"/>
<dbReference type="KEGG" id="pgv:SL003B_2944"/>
<organism evidence="1 2">
    <name type="scientific">Polymorphum gilvum (strain LMG 25793 / CGMCC 1.9160 / SL003B-26A1)</name>
    <dbReference type="NCBI Taxonomy" id="991905"/>
    <lineage>
        <taxon>Bacteria</taxon>
        <taxon>Pseudomonadati</taxon>
        <taxon>Pseudomonadota</taxon>
        <taxon>Alphaproteobacteria</taxon>
        <taxon>Rhodobacterales</taxon>
        <taxon>Paracoccaceae</taxon>
        <taxon>Polymorphum</taxon>
    </lineage>
</organism>
<keyword evidence="2" id="KW-1185">Reference proteome</keyword>
<evidence type="ECO:0000313" key="1">
    <source>
        <dbReference type="EMBL" id="ADZ71367.1"/>
    </source>
</evidence>
<reference evidence="1 2" key="1">
    <citation type="journal article" date="2011" name="J. Bacteriol.">
        <title>Complete genome sequence of Polymorphum gilvum SL003B-26A1T, a crude oil-degrading bacterium from oil-polluted saline soil.</title>
        <authorList>
            <person name="Li S.G."/>
            <person name="Tang Y.Q."/>
            <person name="Nie Y."/>
            <person name="Cai M."/>
            <person name="Wu X.L."/>
        </authorList>
    </citation>
    <scope>NUCLEOTIDE SEQUENCE [LARGE SCALE GENOMIC DNA]</scope>
    <source>
        <strain evidence="2">LMG 25793 / CGMCC 1.9160 / SL003B-26A1</strain>
    </source>
</reference>
<dbReference type="Proteomes" id="UP000008130">
    <property type="component" value="Chromosome"/>
</dbReference>
<gene>
    <name evidence="1" type="ordered locus">SL003B_2944</name>
</gene>
<accession>F2IV36</accession>
<proteinExistence type="predicted"/>
<dbReference type="eggNOG" id="ENOG502ZRTR">
    <property type="taxonomic scope" value="Bacteria"/>
</dbReference>